<dbReference type="CDD" id="cd04301">
    <property type="entry name" value="NAT_SF"/>
    <property type="match status" value="1"/>
</dbReference>
<dbReference type="RefSeq" id="XP_009040436.1">
    <property type="nucleotide sequence ID" value="XM_009042188.1"/>
</dbReference>
<dbReference type="OrthoDB" id="188254at2759"/>
<dbReference type="SUPFAM" id="SSF55729">
    <property type="entry name" value="Acyl-CoA N-acyltransferases (Nat)"/>
    <property type="match status" value="1"/>
</dbReference>
<dbReference type="Proteomes" id="UP000002729">
    <property type="component" value="Unassembled WGS sequence"/>
</dbReference>
<sequence>MAALFGDPALPDGICSLNCSTEEHAVNDLIGRSFAGTPTTDPEFSVDWCLGPGLADRGSPLRAEAAAFFLSFSAARFTVRQHGYWTRGLTLAVRGDDGQLQAVCVCRKLSRAERFVDLVSESISYHYQLMSSIVCDRIPKLFTDDALKAQSIVVERRADVAMGQLRTMHHDHADKPHWYVGILAVDPQHQGKGLGAKLCRAVSAMADKDGLPCYLECSGPRNQARNRAIYTHLGYGEVECYKLADPAGDGEPYEELYAMVRPAST</sequence>
<feature type="domain" description="N-acetyltransferase" evidence="1">
    <location>
        <begin position="113"/>
        <end position="264"/>
    </location>
</feature>
<dbReference type="InParanoid" id="F0YJ81"/>
<dbReference type="EMBL" id="GL833146">
    <property type="protein sequence ID" value="EGB04880.1"/>
    <property type="molecule type" value="Genomic_DNA"/>
</dbReference>
<evidence type="ECO:0000313" key="2">
    <source>
        <dbReference type="EMBL" id="EGB04880.1"/>
    </source>
</evidence>
<accession>F0YJ81</accession>
<reference evidence="2 3" key="1">
    <citation type="journal article" date="2011" name="Proc. Natl. Acad. Sci. U.S.A.">
        <title>Niche of harmful alga Aureococcus anophagefferens revealed through ecogenomics.</title>
        <authorList>
            <person name="Gobler C.J."/>
            <person name="Berry D.L."/>
            <person name="Dyhrman S.T."/>
            <person name="Wilhelm S.W."/>
            <person name="Salamov A."/>
            <person name="Lobanov A.V."/>
            <person name="Zhang Y."/>
            <person name="Collier J.L."/>
            <person name="Wurch L.L."/>
            <person name="Kustka A.B."/>
            <person name="Dill B.D."/>
            <person name="Shah M."/>
            <person name="VerBerkmoes N.C."/>
            <person name="Kuo A."/>
            <person name="Terry A."/>
            <person name="Pangilinan J."/>
            <person name="Lindquist E.A."/>
            <person name="Lucas S."/>
            <person name="Paulsen I.T."/>
            <person name="Hattenrath-Lehmann T.K."/>
            <person name="Talmage S.C."/>
            <person name="Walker E.A."/>
            <person name="Koch F."/>
            <person name="Burson A.M."/>
            <person name="Marcoval M.A."/>
            <person name="Tang Y.Z."/>
            <person name="Lecleir G.R."/>
            <person name="Coyne K.J."/>
            <person name="Berg G.M."/>
            <person name="Bertrand E.M."/>
            <person name="Saito M.A."/>
            <person name="Gladyshev V.N."/>
            <person name="Grigoriev I.V."/>
        </authorList>
    </citation>
    <scope>NUCLEOTIDE SEQUENCE [LARGE SCALE GENOMIC DNA]</scope>
    <source>
        <strain evidence="3">CCMP 1984</strain>
    </source>
</reference>
<dbReference type="Pfam" id="PF00583">
    <property type="entry name" value="Acetyltransf_1"/>
    <property type="match status" value="1"/>
</dbReference>
<evidence type="ECO:0000259" key="1">
    <source>
        <dbReference type="PROSITE" id="PS51186"/>
    </source>
</evidence>
<dbReference type="Gene3D" id="3.40.630.30">
    <property type="match status" value="1"/>
</dbReference>
<dbReference type="AlphaFoldDB" id="F0YJ81"/>
<dbReference type="GeneID" id="20225994"/>
<dbReference type="PANTHER" id="PTHR42791">
    <property type="entry name" value="GNAT FAMILY ACETYLTRANSFERASE"/>
    <property type="match status" value="1"/>
</dbReference>
<evidence type="ECO:0000313" key="3">
    <source>
        <dbReference type="Proteomes" id="UP000002729"/>
    </source>
</evidence>
<dbReference type="GO" id="GO:0016747">
    <property type="term" value="F:acyltransferase activity, transferring groups other than amino-acyl groups"/>
    <property type="evidence" value="ECO:0007669"/>
    <property type="project" value="InterPro"/>
</dbReference>
<dbReference type="InterPro" id="IPR052523">
    <property type="entry name" value="Trichothecene_AcTrans"/>
</dbReference>
<organism evidence="3">
    <name type="scientific">Aureococcus anophagefferens</name>
    <name type="common">Harmful bloom alga</name>
    <dbReference type="NCBI Taxonomy" id="44056"/>
    <lineage>
        <taxon>Eukaryota</taxon>
        <taxon>Sar</taxon>
        <taxon>Stramenopiles</taxon>
        <taxon>Ochrophyta</taxon>
        <taxon>Pelagophyceae</taxon>
        <taxon>Pelagomonadales</taxon>
        <taxon>Pelagomonadaceae</taxon>
        <taxon>Aureococcus</taxon>
    </lineage>
</organism>
<dbReference type="PROSITE" id="PS51186">
    <property type="entry name" value="GNAT"/>
    <property type="match status" value="1"/>
</dbReference>
<keyword evidence="3" id="KW-1185">Reference proteome</keyword>
<name>F0YJ81_AURAN</name>
<dbReference type="InterPro" id="IPR000182">
    <property type="entry name" value="GNAT_dom"/>
</dbReference>
<proteinExistence type="predicted"/>
<protein>
    <recommendedName>
        <fullName evidence="1">N-acetyltransferase domain-containing protein</fullName>
    </recommendedName>
</protein>
<dbReference type="KEGG" id="aaf:AURANDRAFT_66902"/>
<gene>
    <name evidence="2" type="ORF">AURANDRAFT_66902</name>
</gene>
<dbReference type="InterPro" id="IPR016181">
    <property type="entry name" value="Acyl_CoA_acyltransferase"/>
</dbReference>
<dbReference type="PANTHER" id="PTHR42791:SF1">
    <property type="entry name" value="N-ACETYLTRANSFERASE DOMAIN-CONTAINING PROTEIN"/>
    <property type="match status" value="1"/>
</dbReference>
<dbReference type="OMA" id="CSTEEHA"/>